<dbReference type="CDD" id="cd16926">
    <property type="entry name" value="HATPase_MutL-MLH-PMS-like"/>
    <property type="match status" value="1"/>
</dbReference>
<accession>A0A2V1JSK5</accession>
<dbReference type="InterPro" id="IPR042121">
    <property type="entry name" value="MutL_C_regsub"/>
</dbReference>
<dbReference type="SUPFAM" id="SSF118116">
    <property type="entry name" value="DNA mismatch repair protein MutL"/>
    <property type="match status" value="1"/>
</dbReference>
<dbReference type="InterPro" id="IPR014790">
    <property type="entry name" value="MutL_C"/>
</dbReference>
<comment type="similarity">
    <text evidence="1 4">Belongs to the DNA mismatch repair MutL/HexB family.</text>
</comment>
<comment type="function">
    <text evidence="4">This protein is involved in the repair of mismatches in DNA. It is required for dam-dependent methyl-directed DNA mismatch repair. May act as a 'molecular matchmaker', a protein that promotes the formation of a stable complex between two or more DNA-binding proteins in an ATP-dependent manner without itself being part of a final effector complex.</text>
</comment>
<dbReference type="SUPFAM" id="SSF55874">
    <property type="entry name" value="ATPase domain of HSP90 chaperone/DNA topoisomerase II/histidine kinase"/>
    <property type="match status" value="1"/>
</dbReference>
<dbReference type="OrthoDB" id="9763467at2"/>
<feature type="region of interest" description="Disordered" evidence="5">
    <location>
        <begin position="374"/>
        <end position="414"/>
    </location>
</feature>
<name>A0A2V1JSK5_EUBRA</name>
<dbReference type="PANTHER" id="PTHR10073">
    <property type="entry name" value="DNA MISMATCH REPAIR PROTEIN MLH, PMS, MUTL"/>
    <property type="match status" value="1"/>
</dbReference>
<dbReference type="Pfam" id="PF01119">
    <property type="entry name" value="DNA_mis_repair"/>
    <property type="match status" value="1"/>
</dbReference>
<dbReference type="PANTHER" id="PTHR10073:SF12">
    <property type="entry name" value="DNA MISMATCH REPAIR PROTEIN MLH1"/>
    <property type="match status" value="1"/>
</dbReference>
<dbReference type="InterPro" id="IPR002099">
    <property type="entry name" value="MutL/Mlh/PMS"/>
</dbReference>
<dbReference type="InterPro" id="IPR020568">
    <property type="entry name" value="Ribosomal_Su5_D2-typ_SF"/>
</dbReference>
<dbReference type="NCBIfam" id="TIGR00585">
    <property type="entry name" value="mutl"/>
    <property type="match status" value="1"/>
</dbReference>
<feature type="domain" description="DNA mismatch repair protein S5" evidence="7">
    <location>
        <begin position="209"/>
        <end position="327"/>
    </location>
</feature>
<dbReference type="InterPro" id="IPR036890">
    <property type="entry name" value="HATPase_C_sf"/>
</dbReference>
<sequence length="735" mass="82396">MPQIEVLDEQTIDKIAAGEVVERPSSVVKELVENAIDAKASAVTVEIKDGGTSLIRITDNGCGIDAAQIPIAFYRHSTSKIRKVEDLVTISSLGFRGEALSSIAAVAQVELITKTPEQFTGSRYLIEGGKEISLEEIGAPNGTTFLVKNLFYNTPVRRKFLKSNQTEAGYVNDLMERIALSHPDVSFKFINNGQIRLHTSGNGQLKDIIYHIYGRDIAANLLEVQADYPGFSVEGYIGKPIIARGNRNFESYFINGRYIKSSLIAKSLEDGYRGFMMQHKYPFTVLTISLDGTLVDVNVHPNKMEMRFSNGEEMYHQLVALISERLRESELIPKVAVKEERKEEKRPVQAAGAVPEPFETKRLEKLRATIAKDSPYERKYPERERKIPVSVNTQNTQNQAEGLKEEPGEKTGESVGAEKNANVNLPENEKNIAANIAGKDDTVTIEQKVPVIGMGEMQQVAVATENLQQKDTLIAETGTVEVGNGSVYTEKTDSVVYETKTQEPVMEQAVQQTLYDLAEQREHSDAVREDSVREELKLLSKEARPQHRIIGQLFDTYWLVEFQDQFYMIDQHAAHEKVLFEQTMKAYHSKEFTSQMVSPPIILSLTMQEEILLKKFLPEFTKLGYEISPFGGKEYAVTAIPGNLYGLNGQSLLLELMDSLSSMSVKDTPELVVEKIASMSCKAAVKGNQKLSRPEIEHLIDELLTLDNPYFCPHGRPVIVAMSKYEIEKKFKRIV</sequence>
<evidence type="ECO:0000313" key="8">
    <source>
        <dbReference type="EMBL" id="PWE87932.1"/>
    </source>
</evidence>
<dbReference type="SMART" id="SM00853">
    <property type="entry name" value="MutL_C"/>
    <property type="match status" value="1"/>
</dbReference>
<feature type="compositionally biased region" description="Basic and acidic residues" evidence="5">
    <location>
        <begin position="374"/>
        <end position="387"/>
    </location>
</feature>
<evidence type="ECO:0000256" key="4">
    <source>
        <dbReference type="HAMAP-Rule" id="MF_00149"/>
    </source>
</evidence>
<reference evidence="8 9" key="1">
    <citation type="submission" date="2014-09" db="EMBL/GenBank/DDBJ databases">
        <title>Butyrate-producing bacteria isolated from human gut.</title>
        <authorList>
            <person name="Zhang Q."/>
            <person name="Zhao L."/>
        </authorList>
    </citation>
    <scope>NUCLEOTIDE SEQUENCE [LARGE SCALE GENOMIC DNA]</scope>
    <source>
        <strain evidence="8 9">21</strain>
    </source>
</reference>
<feature type="domain" description="MutL C-terminal dimerisation" evidence="6">
    <location>
        <begin position="549"/>
        <end position="691"/>
    </location>
</feature>
<dbReference type="SUPFAM" id="SSF54211">
    <property type="entry name" value="Ribosomal protein S5 domain 2-like"/>
    <property type="match status" value="1"/>
</dbReference>
<dbReference type="GO" id="GO:0032300">
    <property type="term" value="C:mismatch repair complex"/>
    <property type="evidence" value="ECO:0007669"/>
    <property type="project" value="InterPro"/>
</dbReference>
<evidence type="ECO:0000256" key="2">
    <source>
        <dbReference type="ARBA" id="ARBA00022763"/>
    </source>
</evidence>
<dbReference type="PROSITE" id="PS00058">
    <property type="entry name" value="DNA_MISMATCH_REPAIR_1"/>
    <property type="match status" value="1"/>
</dbReference>
<dbReference type="Gene3D" id="3.30.230.10">
    <property type="match status" value="1"/>
</dbReference>
<keyword evidence="9" id="KW-1185">Reference proteome</keyword>
<organism evidence="8 9">
    <name type="scientific">Eubacterium ramulus</name>
    <dbReference type="NCBI Taxonomy" id="39490"/>
    <lineage>
        <taxon>Bacteria</taxon>
        <taxon>Bacillati</taxon>
        <taxon>Bacillota</taxon>
        <taxon>Clostridia</taxon>
        <taxon>Eubacteriales</taxon>
        <taxon>Eubacteriaceae</taxon>
        <taxon>Eubacterium</taxon>
    </lineage>
</organism>
<dbReference type="Gene3D" id="3.30.1370.100">
    <property type="entry name" value="MutL, C-terminal domain, regulatory subdomain"/>
    <property type="match status" value="1"/>
</dbReference>
<dbReference type="GO" id="GO:0006298">
    <property type="term" value="P:mismatch repair"/>
    <property type="evidence" value="ECO:0007669"/>
    <property type="project" value="UniProtKB-UniRule"/>
</dbReference>
<evidence type="ECO:0000256" key="3">
    <source>
        <dbReference type="ARBA" id="ARBA00023204"/>
    </source>
</evidence>
<dbReference type="EMBL" id="JRFU01000009">
    <property type="protein sequence ID" value="PWE87932.1"/>
    <property type="molecule type" value="Genomic_DNA"/>
</dbReference>
<proteinExistence type="inferred from homology"/>
<feature type="compositionally biased region" description="Basic and acidic residues" evidence="5">
    <location>
        <begin position="402"/>
        <end position="412"/>
    </location>
</feature>
<evidence type="ECO:0000259" key="7">
    <source>
        <dbReference type="SMART" id="SM01340"/>
    </source>
</evidence>
<dbReference type="Gene3D" id="3.30.565.10">
    <property type="entry name" value="Histidine kinase-like ATPase, C-terminal domain"/>
    <property type="match status" value="1"/>
</dbReference>
<dbReference type="RefSeq" id="WP_109214450.1">
    <property type="nucleotide sequence ID" value="NZ_JAQEGP010000001.1"/>
</dbReference>
<dbReference type="InterPro" id="IPR014721">
    <property type="entry name" value="Ribsml_uS5_D2-typ_fold_subgr"/>
</dbReference>
<keyword evidence="3 4" id="KW-0234">DNA repair</keyword>
<dbReference type="Pfam" id="PF02518">
    <property type="entry name" value="HATPase_c"/>
    <property type="match status" value="1"/>
</dbReference>
<dbReference type="GO" id="GO:0140664">
    <property type="term" value="F:ATP-dependent DNA damage sensor activity"/>
    <property type="evidence" value="ECO:0007669"/>
    <property type="project" value="InterPro"/>
</dbReference>
<dbReference type="GO" id="GO:0005524">
    <property type="term" value="F:ATP binding"/>
    <property type="evidence" value="ECO:0007669"/>
    <property type="project" value="InterPro"/>
</dbReference>
<feature type="compositionally biased region" description="Polar residues" evidence="5">
    <location>
        <begin position="390"/>
        <end position="400"/>
    </location>
</feature>
<dbReference type="SMART" id="SM01340">
    <property type="entry name" value="DNA_mis_repair"/>
    <property type="match status" value="1"/>
</dbReference>
<dbReference type="InterPro" id="IPR014762">
    <property type="entry name" value="DNA_mismatch_repair_CS"/>
</dbReference>
<dbReference type="Pfam" id="PF08676">
    <property type="entry name" value="MutL_C"/>
    <property type="match status" value="1"/>
</dbReference>
<dbReference type="Gene3D" id="3.30.1540.20">
    <property type="entry name" value="MutL, C-terminal domain, dimerisation subdomain"/>
    <property type="match status" value="1"/>
</dbReference>
<dbReference type="InterPro" id="IPR003594">
    <property type="entry name" value="HATPase_dom"/>
</dbReference>
<dbReference type="InterPro" id="IPR013507">
    <property type="entry name" value="DNA_mismatch_S5_2-like"/>
</dbReference>
<dbReference type="InterPro" id="IPR020667">
    <property type="entry name" value="DNA_mismatch_repair_MutL"/>
</dbReference>
<dbReference type="InterPro" id="IPR037198">
    <property type="entry name" value="MutL_C_sf"/>
</dbReference>
<dbReference type="FunFam" id="3.30.565.10:FF:000003">
    <property type="entry name" value="DNA mismatch repair endonuclease MutL"/>
    <property type="match status" value="1"/>
</dbReference>
<keyword evidence="2 4" id="KW-0227">DNA damage</keyword>
<protein>
    <recommendedName>
        <fullName evidence="4">DNA mismatch repair protein MutL</fullName>
    </recommendedName>
</protein>
<dbReference type="GO" id="GO:0016887">
    <property type="term" value="F:ATP hydrolysis activity"/>
    <property type="evidence" value="ECO:0007669"/>
    <property type="project" value="InterPro"/>
</dbReference>
<dbReference type="HAMAP" id="MF_00149">
    <property type="entry name" value="DNA_mis_repair"/>
    <property type="match status" value="1"/>
</dbReference>
<evidence type="ECO:0000256" key="5">
    <source>
        <dbReference type="SAM" id="MobiDB-lite"/>
    </source>
</evidence>
<gene>
    <name evidence="4" type="primary">mutL</name>
    <name evidence="8" type="ORF">LG34_00985</name>
</gene>
<evidence type="ECO:0000256" key="1">
    <source>
        <dbReference type="ARBA" id="ARBA00006082"/>
    </source>
</evidence>
<dbReference type="InterPro" id="IPR038973">
    <property type="entry name" value="MutL/Mlh/Pms-like"/>
</dbReference>
<evidence type="ECO:0000313" key="9">
    <source>
        <dbReference type="Proteomes" id="UP000245288"/>
    </source>
</evidence>
<dbReference type="InterPro" id="IPR042120">
    <property type="entry name" value="MutL_C_dimsub"/>
</dbReference>
<evidence type="ECO:0000259" key="6">
    <source>
        <dbReference type="SMART" id="SM00853"/>
    </source>
</evidence>
<comment type="caution">
    <text evidence="8">The sequence shown here is derived from an EMBL/GenBank/DDBJ whole genome shotgun (WGS) entry which is preliminary data.</text>
</comment>
<dbReference type="GO" id="GO:0030983">
    <property type="term" value="F:mismatched DNA binding"/>
    <property type="evidence" value="ECO:0007669"/>
    <property type="project" value="InterPro"/>
</dbReference>
<dbReference type="AlphaFoldDB" id="A0A2V1JSK5"/>
<dbReference type="CDD" id="cd00782">
    <property type="entry name" value="MutL_Trans"/>
    <property type="match status" value="1"/>
</dbReference>
<dbReference type="Proteomes" id="UP000245288">
    <property type="component" value="Unassembled WGS sequence"/>
</dbReference>